<dbReference type="InterPro" id="IPR002083">
    <property type="entry name" value="MATH/TRAF_dom"/>
</dbReference>
<dbReference type="InterPro" id="IPR000210">
    <property type="entry name" value="BTB/POZ_dom"/>
</dbReference>
<evidence type="ECO:0000259" key="3">
    <source>
        <dbReference type="PROSITE" id="PS50097"/>
    </source>
</evidence>
<dbReference type="SUPFAM" id="SSF49599">
    <property type="entry name" value="TRAF domain-like"/>
    <property type="match status" value="1"/>
</dbReference>
<dbReference type="PROSITE" id="PS50097">
    <property type="entry name" value="BTB"/>
    <property type="match status" value="1"/>
</dbReference>
<dbReference type="PANTHER" id="PTHR46236">
    <property type="entry name" value="TRAF-LIKE SUPERFAMILY PROTEIN"/>
    <property type="match status" value="1"/>
</dbReference>
<dbReference type="CDD" id="cd00121">
    <property type="entry name" value="MATH"/>
    <property type="match status" value="1"/>
</dbReference>
<dbReference type="PANTHER" id="PTHR46236:SF35">
    <property type="entry name" value="MATH DOMAIN-CONTAINING PROTEIN"/>
    <property type="match status" value="1"/>
</dbReference>
<keyword evidence="2" id="KW-0175">Coiled coil</keyword>
<dbReference type="InterPro" id="IPR008974">
    <property type="entry name" value="TRAF-like"/>
</dbReference>
<protein>
    <recommendedName>
        <fullName evidence="7">MATH domain-containing protein</fullName>
    </recommendedName>
</protein>
<proteinExistence type="predicted"/>
<dbReference type="EMBL" id="JADXDR010000036">
    <property type="protein sequence ID" value="KAI7843672.1"/>
    <property type="molecule type" value="Genomic_DNA"/>
</dbReference>
<dbReference type="InterPro" id="IPR011333">
    <property type="entry name" value="SKP1/BTB/POZ_sf"/>
</dbReference>
<comment type="pathway">
    <text evidence="1">Protein modification; protein ubiquitination.</text>
</comment>
<evidence type="ECO:0000313" key="6">
    <source>
        <dbReference type="Proteomes" id="UP001205105"/>
    </source>
</evidence>
<gene>
    <name evidence="5" type="ORF">COHA_002573</name>
</gene>
<comment type="caution">
    <text evidence="5">The sequence shown here is derived from an EMBL/GenBank/DDBJ whole genome shotgun (WGS) entry which is preliminary data.</text>
</comment>
<keyword evidence="6" id="KW-1185">Reference proteome</keyword>
<dbReference type="Gene3D" id="3.30.710.10">
    <property type="entry name" value="Potassium Channel Kv1.1, Chain A"/>
    <property type="match status" value="1"/>
</dbReference>
<evidence type="ECO:0000256" key="1">
    <source>
        <dbReference type="ARBA" id="ARBA00004906"/>
    </source>
</evidence>
<organism evidence="5 6">
    <name type="scientific">Chlorella ohadii</name>
    <dbReference type="NCBI Taxonomy" id="2649997"/>
    <lineage>
        <taxon>Eukaryota</taxon>
        <taxon>Viridiplantae</taxon>
        <taxon>Chlorophyta</taxon>
        <taxon>core chlorophytes</taxon>
        <taxon>Trebouxiophyceae</taxon>
        <taxon>Chlorellales</taxon>
        <taxon>Chlorellaceae</taxon>
        <taxon>Chlorella clade</taxon>
        <taxon>Chlorella</taxon>
    </lineage>
</organism>
<dbReference type="Proteomes" id="UP001205105">
    <property type="component" value="Unassembled WGS sequence"/>
</dbReference>
<dbReference type="AlphaFoldDB" id="A0AAD5DU27"/>
<name>A0AAD5DU27_9CHLO</name>
<evidence type="ECO:0000259" key="4">
    <source>
        <dbReference type="PROSITE" id="PS50144"/>
    </source>
</evidence>
<dbReference type="SUPFAM" id="SSF54695">
    <property type="entry name" value="POZ domain"/>
    <property type="match status" value="1"/>
</dbReference>
<evidence type="ECO:0000313" key="5">
    <source>
        <dbReference type="EMBL" id="KAI7843672.1"/>
    </source>
</evidence>
<evidence type="ECO:0000256" key="2">
    <source>
        <dbReference type="ARBA" id="ARBA00023054"/>
    </source>
</evidence>
<sequence>MALVATAALLHSYQRCAQRLRVAKKKGLWLDAPGGPTLALAPEAALELHGTALLNLDDLDRRQPQRFYLPDASFEQLADCYALVGGVRLPLHAQVLAARAAVLRQMFVAQVEDGQPACSLQEPVALTAAFAGCGLREVAAFLRFVYSPDHATPASLGHVHKYADGLLDAVAGLAHRLDAAGLLSKIETYLQGASAQAGVLELIGTVQLAERCHLAALSDTCLSLLARKLASSGPFWREQVSEAQLAECNSESLAALACKMAAQVHAGAFEPPPVHGVQHGHKGTAGGFTWVITSFSKQQGRVTSPWVEVGGVQWRLKVWPKGDDAAGGGHLSAYLECNYAHAHSVGMPSIEAFYDFTFLDQSEDGLHFTVDCGKDLFTATTQNWGKTRMVSLEELARPDRKYLEHDRLAVRIAIRVMPPSGTADVAGAAGVAQPPAAVALPAAQPLAAPVAGA</sequence>
<evidence type="ECO:0008006" key="7">
    <source>
        <dbReference type="Google" id="ProtNLM"/>
    </source>
</evidence>
<dbReference type="SMART" id="SM00061">
    <property type="entry name" value="MATH"/>
    <property type="match status" value="1"/>
</dbReference>
<accession>A0AAD5DU27</accession>
<dbReference type="Pfam" id="PF22486">
    <property type="entry name" value="MATH_2"/>
    <property type="match status" value="1"/>
</dbReference>
<feature type="domain" description="BTB" evidence="3">
    <location>
        <begin position="78"/>
        <end position="154"/>
    </location>
</feature>
<dbReference type="Pfam" id="PF00651">
    <property type="entry name" value="BTB"/>
    <property type="match status" value="1"/>
</dbReference>
<dbReference type="Gene3D" id="2.60.210.10">
    <property type="entry name" value="Apoptosis, Tumor Necrosis Factor Receptor Associated Protein 2, Chain A"/>
    <property type="match status" value="1"/>
</dbReference>
<dbReference type="InterPro" id="IPR050804">
    <property type="entry name" value="MCC"/>
</dbReference>
<feature type="domain" description="MATH" evidence="4">
    <location>
        <begin position="285"/>
        <end position="414"/>
    </location>
</feature>
<reference evidence="5" key="1">
    <citation type="submission" date="2020-11" db="EMBL/GenBank/DDBJ databases">
        <title>Chlorella ohadii genome sequencing and assembly.</title>
        <authorList>
            <person name="Murik O."/>
            <person name="Treves H."/>
            <person name="Kedem I."/>
            <person name="Shotland Y."/>
            <person name="Kaplan A."/>
        </authorList>
    </citation>
    <scope>NUCLEOTIDE SEQUENCE</scope>
    <source>
        <strain evidence="5">1</strain>
    </source>
</reference>
<dbReference type="PROSITE" id="PS50144">
    <property type="entry name" value="MATH"/>
    <property type="match status" value="1"/>
</dbReference>